<dbReference type="RefSeq" id="WP_187760699.1">
    <property type="nucleotide sequence ID" value="NZ_CP061038.1"/>
</dbReference>
<feature type="compositionally biased region" description="Basic and acidic residues" evidence="1">
    <location>
        <begin position="163"/>
        <end position="173"/>
    </location>
</feature>
<feature type="transmembrane region" description="Helical" evidence="2">
    <location>
        <begin position="246"/>
        <end position="267"/>
    </location>
</feature>
<evidence type="ECO:0000313" key="5">
    <source>
        <dbReference type="Proteomes" id="UP000516148"/>
    </source>
</evidence>
<organism evidence="4 5">
    <name type="scientific">Sphingomonas alpina</name>
    <dbReference type="NCBI Taxonomy" id="653931"/>
    <lineage>
        <taxon>Bacteria</taxon>
        <taxon>Pseudomonadati</taxon>
        <taxon>Pseudomonadota</taxon>
        <taxon>Alphaproteobacteria</taxon>
        <taxon>Sphingomonadales</taxon>
        <taxon>Sphingomonadaceae</taxon>
        <taxon>Sphingomonas</taxon>
    </lineage>
</organism>
<name>A0A7H0LFB8_9SPHN</name>
<keyword evidence="2" id="KW-1133">Transmembrane helix</keyword>
<feature type="transmembrane region" description="Helical" evidence="2">
    <location>
        <begin position="373"/>
        <end position="391"/>
    </location>
</feature>
<feature type="transmembrane region" description="Helical" evidence="2">
    <location>
        <begin position="397"/>
        <end position="414"/>
    </location>
</feature>
<feature type="transmembrane region" description="Helical" evidence="2">
    <location>
        <begin position="46"/>
        <end position="67"/>
    </location>
</feature>
<feature type="region of interest" description="Disordered" evidence="1">
    <location>
        <begin position="154"/>
        <end position="176"/>
    </location>
</feature>
<dbReference type="Pfam" id="PF03703">
    <property type="entry name" value="bPH_2"/>
    <property type="match status" value="2"/>
</dbReference>
<sequence>MVSNAGVEEEPRRLHPATMLVAIIRGAPSTLLGLPAVLAVTSSMSLMLVLGIAAIAFIGAAALRWIAWRRFTYMLTDDAVVIESGVLGRNRRTIPYERIADAGIEQGLLQRLFGLATLSLETGGSGQDEGKLDSVSVAEAERLRAVLRRQHAAPSGAEASQHQAEHQPEHQPDPKAVPGSAAAVLFAMDSRRVLLWGLFNFSLVWIAVGFGALQFLGPALGFDDETLLRTLAARTGMIASRSNGSVATALASSAALILILGVAAGLIQTMLRDHGFTLSDDGGRLRRVRGLLTRSEAVIALPRIQLAAIDTGPVRRRLGWQQLRGQLLGGEGATGRQDLAPLARPDEVDRLLAALRLSRVDPADMTQVSQRHVWRAVLRNVALPALVIAAAALWKVVALFALPLLLPLLGIALLRRRHHRYALNGDLLQVQRGVVGRTLWVVPMARIQSISLSRGWIQRRLGLASVRIDTAGAGLFDGPDIHDLNARDALALLAELTRRIRRAGLPGAAPLTASPAGSASPRD</sequence>
<dbReference type="AlphaFoldDB" id="A0A7H0LFB8"/>
<feature type="transmembrane region" description="Helical" evidence="2">
    <location>
        <begin position="193"/>
        <end position="216"/>
    </location>
</feature>
<dbReference type="EMBL" id="CP061038">
    <property type="protein sequence ID" value="QNQ08371.1"/>
    <property type="molecule type" value="Genomic_DNA"/>
</dbReference>
<proteinExistence type="predicted"/>
<feature type="transmembrane region" description="Helical" evidence="2">
    <location>
        <begin position="20"/>
        <end position="40"/>
    </location>
</feature>
<dbReference type="PIRSF" id="PIRSF026631">
    <property type="entry name" value="UCP026631"/>
    <property type="match status" value="1"/>
</dbReference>
<keyword evidence="2" id="KW-0472">Membrane</keyword>
<keyword evidence="5" id="KW-1185">Reference proteome</keyword>
<reference evidence="4 5" key="1">
    <citation type="submission" date="2020-09" db="EMBL/GenBank/DDBJ databases">
        <title>Sphingomonas sp., a new species isolated from pork steak.</title>
        <authorList>
            <person name="Heidler von Heilborn D."/>
        </authorList>
    </citation>
    <scope>NUCLEOTIDE SEQUENCE [LARGE SCALE GENOMIC DNA]</scope>
    <source>
        <strain evidence="5">S8-3T</strain>
    </source>
</reference>
<evidence type="ECO:0000256" key="2">
    <source>
        <dbReference type="SAM" id="Phobius"/>
    </source>
</evidence>
<gene>
    <name evidence="4" type="ORF">H3Z74_16670</name>
</gene>
<evidence type="ECO:0000256" key="1">
    <source>
        <dbReference type="SAM" id="MobiDB-lite"/>
    </source>
</evidence>
<feature type="domain" description="YdbS-like PH" evidence="3">
    <location>
        <begin position="68"/>
        <end position="145"/>
    </location>
</feature>
<evidence type="ECO:0000259" key="3">
    <source>
        <dbReference type="Pfam" id="PF03703"/>
    </source>
</evidence>
<dbReference type="InterPro" id="IPR014529">
    <property type="entry name" value="UCP026631"/>
</dbReference>
<feature type="domain" description="YdbS-like PH" evidence="3">
    <location>
        <begin position="417"/>
        <end position="495"/>
    </location>
</feature>
<protein>
    <submittedName>
        <fullName evidence="4">PH domain-containing protein</fullName>
    </submittedName>
</protein>
<dbReference type="KEGG" id="spap:H3Z74_16670"/>
<keyword evidence="2" id="KW-0812">Transmembrane</keyword>
<evidence type="ECO:0000313" key="4">
    <source>
        <dbReference type="EMBL" id="QNQ08371.1"/>
    </source>
</evidence>
<dbReference type="Proteomes" id="UP000516148">
    <property type="component" value="Chromosome"/>
</dbReference>
<accession>A0A7H0LFB8</accession>
<dbReference type="InterPro" id="IPR005182">
    <property type="entry name" value="YdbS-like_PH"/>
</dbReference>
<dbReference type="PANTHER" id="PTHR34473:SF2">
    <property type="entry name" value="UPF0699 TRANSMEMBRANE PROTEIN YDBT"/>
    <property type="match status" value="1"/>
</dbReference>
<dbReference type="PANTHER" id="PTHR34473">
    <property type="entry name" value="UPF0699 TRANSMEMBRANE PROTEIN YDBS"/>
    <property type="match status" value="1"/>
</dbReference>